<keyword evidence="1" id="KW-0732">Signal</keyword>
<evidence type="ECO:0000313" key="2">
    <source>
        <dbReference type="EMBL" id="KAG9070924.1"/>
    </source>
</evidence>
<evidence type="ECO:0000313" key="3">
    <source>
        <dbReference type="Proteomes" id="UP000707451"/>
    </source>
</evidence>
<feature type="signal peptide" evidence="1">
    <location>
        <begin position="1"/>
        <end position="24"/>
    </location>
</feature>
<organism evidence="2 3">
    <name type="scientific">Linnemannia hyalina</name>
    <dbReference type="NCBI Taxonomy" id="64524"/>
    <lineage>
        <taxon>Eukaryota</taxon>
        <taxon>Fungi</taxon>
        <taxon>Fungi incertae sedis</taxon>
        <taxon>Mucoromycota</taxon>
        <taxon>Mortierellomycotina</taxon>
        <taxon>Mortierellomycetes</taxon>
        <taxon>Mortierellales</taxon>
        <taxon>Mortierellaceae</taxon>
        <taxon>Linnemannia</taxon>
    </lineage>
</organism>
<feature type="chain" id="PRO_5040299403" evidence="1">
    <location>
        <begin position="25"/>
        <end position="136"/>
    </location>
</feature>
<dbReference type="EMBL" id="JAHRHY010000003">
    <property type="protein sequence ID" value="KAG9070924.1"/>
    <property type="molecule type" value="Genomic_DNA"/>
</dbReference>
<dbReference type="AlphaFoldDB" id="A0A9P7Y0D7"/>
<protein>
    <submittedName>
        <fullName evidence="2">Uncharacterized protein</fullName>
    </submittedName>
</protein>
<gene>
    <name evidence="2" type="ORF">KI688_008467</name>
</gene>
<comment type="caution">
    <text evidence="2">The sequence shown here is derived from an EMBL/GenBank/DDBJ whole genome shotgun (WGS) entry which is preliminary data.</text>
</comment>
<keyword evidence="3" id="KW-1185">Reference proteome</keyword>
<evidence type="ECO:0000256" key="1">
    <source>
        <dbReference type="SAM" id="SignalP"/>
    </source>
</evidence>
<name>A0A9P7Y0D7_9FUNG</name>
<reference evidence="2" key="1">
    <citation type="submission" date="2021-06" db="EMBL/GenBank/DDBJ databases">
        <title>Genome Sequence of Mortierella hyaline Strain SCG-10, a Cold-Adapted, Nitrate-Reducing Fungus Isolated from Soil in Minnesota, USA.</title>
        <authorList>
            <person name="Aldossari N."/>
        </authorList>
    </citation>
    <scope>NUCLEOTIDE SEQUENCE</scope>
    <source>
        <strain evidence="2">SCG-10</strain>
    </source>
</reference>
<dbReference type="Proteomes" id="UP000707451">
    <property type="component" value="Unassembled WGS sequence"/>
</dbReference>
<sequence length="136" mass="15121">MAATSKILLLLLVTLLALVGNVLAWRIDLIWSLDALYEARLRSNCYKYDGKFKAKPYSGQQVCSGDGVFCIRFPKSADRENGGVENRVEVWYANTYDVCTCKTINTVVKPPFCLVNQPCPIGVSHSCGCDTPKYCQ</sequence>
<accession>A0A9P7Y0D7</accession>
<proteinExistence type="predicted"/>